<dbReference type="InterPro" id="IPR014001">
    <property type="entry name" value="Helicase_ATP-bd"/>
</dbReference>
<evidence type="ECO:0000256" key="10">
    <source>
        <dbReference type="SAM" id="MobiDB-lite"/>
    </source>
</evidence>
<keyword evidence="14" id="KW-1185">Reference proteome</keyword>
<dbReference type="AlphaFoldDB" id="A0A3S0EL10"/>
<gene>
    <name evidence="9" type="primary">mfd</name>
    <name evidence="13" type="ORF">HMF7854_03850</name>
</gene>
<evidence type="ECO:0000259" key="12">
    <source>
        <dbReference type="PROSITE" id="PS51194"/>
    </source>
</evidence>
<dbReference type="Pfam" id="PF17757">
    <property type="entry name" value="UvrB_inter"/>
    <property type="match status" value="1"/>
</dbReference>
<dbReference type="InterPro" id="IPR003711">
    <property type="entry name" value="CarD-like/TRCF_RID"/>
</dbReference>
<dbReference type="InterPro" id="IPR036101">
    <property type="entry name" value="CarD-like/TRCF_RID_sf"/>
</dbReference>
<dbReference type="PANTHER" id="PTHR47964">
    <property type="entry name" value="ATP-DEPENDENT DNA HELICASE HOMOLOG RECG, CHLOROPLASTIC"/>
    <property type="match status" value="1"/>
</dbReference>
<evidence type="ECO:0000256" key="2">
    <source>
        <dbReference type="ARBA" id="ARBA00022741"/>
    </source>
</evidence>
<comment type="subcellular location">
    <subcellularLocation>
        <location evidence="9">Cytoplasm</location>
    </subcellularLocation>
</comment>
<keyword evidence="6 9" id="KW-0067">ATP-binding</keyword>
<dbReference type="InterPro" id="IPR001650">
    <property type="entry name" value="Helicase_C-like"/>
</dbReference>
<comment type="similarity">
    <text evidence="9">In the N-terminal section; belongs to the UvrB family.</text>
</comment>
<feature type="compositionally biased region" description="Basic and acidic residues" evidence="10">
    <location>
        <begin position="183"/>
        <end position="192"/>
    </location>
</feature>
<evidence type="ECO:0000256" key="4">
    <source>
        <dbReference type="ARBA" id="ARBA00022801"/>
    </source>
</evidence>
<evidence type="ECO:0000259" key="11">
    <source>
        <dbReference type="PROSITE" id="PS51192"/>
    </source>
</evidence>
<dbReference type="Gene3D" id="3.40.50.11180">
    <property type="match status" value="1"/>
</dbReference>
<dbReference type="Pfam" id="PF02559">
    <property type="entry name" value="CarD_TRCF_RID"/>
    <property type="match status" value="1"/>
</dbReference>
<dbReference type="InterPro" id="IPR011545">
    <property type="entry name" value="DEAD/DEAH_box_helicase_dom"/>
</dbReference>
<dbReference type="GO" id="GO:0003678">
    <property type="term" value="F:DNA helicase activity"/>
    <property type="evidence" value="ECO:0007669"/>
    <property type="project" value="TreeGrafter"/>
</dbReference>
<dbReference type="EMBL" id="RWJF01000001">
    <property type="protein sequence ID" value="RST30055.1"/>
    <property type="molecule type" value="Genomic_DNA"/>
</dbReference>
<dbReference type="SMART" id="SM01058">
    <property type="entry name" value="CarD_TRCF"/>
    <property type="match status" value="1"/>
</dbReference>
<dbReference type="GO" id="GO:0003684">
    <property type="term" value="F:damaged DNA binding"/>
    <property type="evidence" value="ECO:0007669"/>
    <property type="project" value="InterPro"/>
</dbReference>
<dbReference type="InterPro" id="IPR037235">
    <property type="entry name" value="TRCF-like_C_D7"/>
</dbReference>
<dbReference type="Gene3D" id="3.90.1150.50">
    <property type="entry name" value="Transcription-repair-coupling factor, D7 domain"/>
    <property type="match status" value="1"/>
</dbReference>
<dbReference type="GO" id="GO:0000716">
    <property type="term" value="P:transcription-coupled nucleotide-excision repair, DNA damage recognition"/>
    <property type="evidence" value="ECO:0007669"/>
    <property type="project" value="UniProtKB-UniRule"/>
</dbReference>
<evidence type="ECO:0000313" key="14">
    <source>
        <dbReference type="Proteomes" id="UP000274661"/>
    </source>
</evidence>
<dbReference type="Gene3D" id="3.30.2060.10">
    <property type="entry name" value="Penicillin-binding protein 1b domain"/>
    <property type="match status" value="1"/>
</dbReference>
<dbReference type="Pfam" id="PF00271">
    <property type="entry name" value="Helicase_C"/>
    <property type="match status" value="1"/>
</dbReference>
<feature type="region of interest" description="Disordered" evidence="10">
    <location>
        <begin position="178"/>
        <end position="197"/>
    </location>
</feature>
<keyword evidence="1 9" id="KW-0963">Cytoplasm</keyword>
<dbReference type="RefSeq" id="WP_126717890.1">
    <property type="nucleotide sequence ID" value="NZ_RWJF01000001.1"/>
</dbReference>
<dbReference type="Pfam" id="PF03461">
    <property type="entry name" value="TRCF"/>
    <property type="match status" value="1"/>
</dbReference>
<keyword evidence="5 13" id="KW-0347">Helicase</keyword>
<evidence type="ECO:0000256" key="7">
    <source>
        <dbReference type="ARBA" id="ARBA00023125"/>
    </source>
</evidence>
<dbReference type="HAMAP" id="MF_00969">
    <property type="entry name" value="TRCF"/>
    <property type="match status" value="1"/>
</dbReference>
<accession>A0A3S0EL10</accession>
<organism evidence="13 14">
    <name type="scientific">Sphingomonas ginkgonis</name>
    <dbReference type="NCBI Taxonomy" id="2315330"/>
    <lineage>
        <taxon>Bacteria</taxon>
        <taxon>Pseudomonadati</taxon>
        <taxon>Pseudomonadota</taxon>
        <taxon>Alphaproteobacteria</taxon>
        <taxon>Sphingomonadales</taxon>
        <taxon>Sphingomonadaceae</taxon>
        <taxon>Sphingomonas</taxon>
    </lineage>
</organism>
<dbReference type="InterPro" id="IPR047112">
    <property type="entry name" value="RecG/Mfd"/>
</dbReference>
<evidence type="ECO:0000256" key="5">
    <source>
        <dbReference type="ARBA" id="ARBA00022806"/>
    </source>
</evidence>
<feature type="domain" description="Helicase C-terminal" evidence="12">
    <location>
        <begin position="705"/>
        <end position="859"/>
    </location>
</feature>
<comment type="caution">
    <text evidence="13">The sequence shown here is derived from an EMBL/GenBank/DDBJ whole genome shotgun (WGS) entry which is preliminary data.</text>
</comment>
<dbReference type="EC" id="3.6.4.-" evidence="9"/>
<dbReference type="InterPro" id="IPR005118">
    <property type="entry name" value="TRCF_C"/>
</dbReference>
<name>A0A3S0EL10_9SPHN</name>
<evidence type="ECO:0000256" key="1">
    <source>
        <dbReference type="ARBA" id="ARBA00022490"/>
    </source>
</evidence>
<dbReference type="SUPFAM" id="SSF143517">
    <property type="entry name" value="TRCF domain-like"/>
    <property type="match status" value="1"/>
</dbReference>
<dbReference type="PROSITE" id="PS51194">
    <property type="entry name" value="HELICASE_CTER"/>
    <property type="match status" value="1"/>
</dbReference>
<keyword evidence="3 9" id="KW-0227">DNA damage</keyword>
<keyword evidence="7 9" id="KW-0238">DNA-binding</keyword>
<dbReference type="Gene3D" id="3.40.50.300">
    <property type="entry name" value="P-loop containing nucleotide triphosphate hydrolases"/>
    <property type="match status" value="2"/>
</dbReference>
<reference evidence="13 14" key="1">
    <citation type="submission" date="2018-12" db="EMBL/GenBank/DDBJ databases">
        <title>Sphingomonas sp. HMF7854 Genome sequencing and assembly.</title>
        <authorList>
            <person name="Cha I."/>
            <person name="Kang H."/>
            <person name="Kim H."/>
            <person name="Kang J."/>
            <person name="Joh K."/>
        </authorList>
    </citation>
    <scope>NUCLEOTIDE SEQUENCE [LARGE SCALE GENOMIC DNA]</scope>
    <source>
        <strain evidence="13 14">HMF7854</strain>
    </source>
</reference>
<dbReference type="SMART" id="SM00982">
    <property type="entry name" value="TRCF"/>
    <property type="match status" value="1"/>
</dbReference>
<dbReference type="SUPFAM" id="SSF52540">
    <property type="entry name" value="P-loop containing nucleoside triphosphate hydrolases"/>
    <property type="match status" value="3"/>
</dbReference>
<dbReference type="InterPro" id="IPR004576">
    <property type="entry name" value="Mfd"/>
</dbReference>
<dbReference type="GO" id="GO:0016787">
    <property type="term" value="F:hydrolase activity"/>
    <property type="evidence" value="ECO:0007669"/>
    <property type="project" value="UniProtKB-KW"/>
</dbReference>
<dbReference type="Pfam" id="PF00270">
    <property type="entry name" value="DEAD"/>
    <property type="match status" value="1"/>
</dbReference>
<keyword evidence="8 9" id="KW-0234">DNA repair</keyword>
<dbReference type="Proteomes" id="UP000274661">
    <property type="component" value="Unassembled WGS sequence"/>
</dbReference>
<comment type="function">
    <text evidence="9">Couples transcription and DNA repair by recognizing RNA polymerase (RNAP) stalled at DNA lesions. Mediates ATP-dependent release of RNAP and its truncated transcript from the DNA, and recruitment of nucleotide excision repair machinery to the damaged site.</text>
</comment>
<evidence type="ECO:0000256" key="9">
    <source>
        <dbReference type="HAMAP-Rule" id="MF_00969"/>
    </source>
</evidence>
<feature type="domain" description="Helicase ATP-binding" evidence="11">
    <location>
        <begin position="525"/>
        <end position="684"/>
    </location>
</feature>
<dbReference type="GO" id="GO:0005737">
    <property type="term" value="C:cytoplasm"/>
    <property type="evidence" value="ECO:0007669"/>
    <property type="project" value="UniProtKB-SubCell"/>
</dbReference>
<dbReference type="SUPFAM" id="SSF141259">
    <property type="entry name" value="CarD-like"/>
    <property type="match status" value="1"/>
</dbReference>
<dbReference type="PROSITE" id="PS51192">
    <property type="entry name" value="HELICASE_ATP_BIND_1"/>
    <property type="match status" value="1"/>
</dbReference>
<sequence length="1034" mass="110155">MSLALADGLLAIASRAADGPLLYIAATEQRAERLARLARAALPDRTILYCPATDAIPGEASPPSPANAGERVAALHALAAEAGGSAILIASAEASVYRYAPPSAFVANPPEVVSGEKVDLEALQQELLGIGYRTDERIDEPGEVGAPGTVLDVFPVDAEWPVRIEVEEGVIRSLRSYDPVSQRSHEERERLSLGRAAEPELGDQGVSLLAHHPEATVLMEPDAAGRRQRTVDLIASLEGRKRRLDPARYVDAATWQKELDGRSVEAPAEHPAAPRFITERRPARAVARFLEEQAAAKSPVLVAGSERDTRYLARRFARDAKQEGPLHRDLAQALAGDEPLAFVTVPLDAGIVADDRAILAAADLMGGRADRDDQLSASIGADLLSIELRVGDAVVHEDHGVAILKGLKPLDGPAGSGETIELEYAKDGIRQVPLGDAGKLWRYGGEPDAVRLDTLDGKSWAKRRPAIDASIAETARAIRALAREKAKADAPVLEAPFAELERFAQGFPYQETADQWKAIEAVRADLLSGKPMDRLIVGDVGFGKTEVALRAAAQAMLAGQQVALIAPTTLLARQHFELFSRRFKPLGIAVAMLSRLAAGEAKKTKAALADGSLRMVVGTSALASESVRYKDLALVIIDEEQRFGGAQKDKLARMGAGHVLRLSATPIPRTLQTALVGLNDLSIIATPPARRVPVRTTLGEIDEPTIRAALLREHGRAGQSFVVVPRIEDVPATEALLAKLVPDLTVITVHGKMKGEEAEAALVSFADGEGDVLLATSIIETGLDVPRANTMIVLDAQRFGIGQLHQLRGRVGRSSRRAAVLLMTPAGKPLPDRTRTRLMHLTAQDSLGAGFAVSAHDLDMRGAGDLVSDEQSGHMKLVGIELYQHLLTNVLKELAGEPAPPPLPAIEGGEGGHLPADWIVEPDARIAAYIRLARATSGDDLDQLADELEDRYGAVPPAAAQLLDDRRLALGARALGLKRVQIGPSGIALTPASGTKLPKDAPVEVKGDRWLLKFPPVTDAEARAKAAALLDELA</sequence>
<protein>
    <recommendedName>
        <fullName evidence="9">Transcription-repair-coupling factor</fullName>
        <shortName evidence="9">TRCF</shortName>
        <ecNumber evidence="9">3.6.4.-</ecNumber>
    </recommendedName>
</protein>
<keyword evidence="4 9" id="KW-0378">Hydrolase</keyword>
<keyword evidence="2 9" id="KW-0547">Nucleotide-binding</keyword>
<dbReference type="PANTHER" id="PTHR47964:SF1">
    <property type="entry name" value="ATP-DEPENDENT DNA HELICASE HOMOLOG RECG, CHLOROPLASTIC"/>
    <property type="match status" value="1"/>
</dbReference>
<evidence type="ECO:0000256" key="3">
    <source>
        <dbReference type="ARBA" id="ARBA00022763"/>
    </source>
</evidence>
<evidence type="ECO:0000256" key="6">
    <source>
        <dbReference type="ARBA" id="ARBA00022840"/>
    </source>
</evidence>
<dbReference type="GO" id="GO:0005524">
    <property type="term" value="F:ATP binding"/>
    <property type="evidence" value="ECO:0007669"/>
    <property type="project" value="UniProtKB-UniRule"/>
</dbReference>
<dbReference type="SMART" id="SM00490">
    <property type="entry name" value="HELICc"/>
    <property type="match status" value="1"/>
</dbReference>
<dbReference type="InterPro" id="IPR027417">
    <property type="entry name" value="P-loop_NTPase"/>
</dbReference>
<comment type="similarity">
    <text evidence="9">In the C-terminal section; belongs to the helicase family. RecG subfamily.</text>
</comment>
<proteinExistence type="inferred from homology"/>
<evidence type="ECO:0000256" key="8">
    <source>
        <dbReference type="ARBA" id="ARBA00023204"/>
    </source>
</evidence>
<dbReference type="SMART" id="SM00487">
    <property type="entry name" value="DEXDc"/>
    <property type="match status" value="1"/>
</dbReference>
<dbReference type="GO" id="GO:0006355">
    <property type="term" value="P:regulation of DNA-templated transcription"/>
    <property type="evidence" value="ECO:0007669"/>
    <property type="project" value="UniProtKB-UniRule"/>
</dbReference>
<dbReference type="InterPro" id="IPR041471">
    <property type="entry name" value="UvrB_inter"/>
</dbReference>
<dbReference type="OrthoDB" id="9804325at2"/>
<evidence type="ECO:0000313" key="13">
    <source>
        <dbReference type="EMBL" id="RST30055.1"/>
    </source>
</evidence>
<dbReference type="Gene3D" id="2.40.10.170">
    <property type="match status" value="1"/>
</dbReference>